<evidence type="ECO:0000313" key="1">
    <source>
        <dbReference type="EMBL" id="GDZ93882.1"/>
    </source>
</evidence>
<reference evidence="2" key="1">
    <citation type="submission" date="2019-02" db="EMBL/GenBank/DDBJ databases">
        <title>Draft genome sequence of Planktothrix agardhii NIES-905.</title>
        <authorList>
            <person name="Yamaguchi H."/>
            <person name="Suzuki S."/>
            <person name="Kawachi M."/>
        </authorList>
    </citation>
    <scope>NUCLEOTIDE SEQUENCE [LARGE SCALE GENOMIC DNA]</scope>
    <source>
        <strain evidence="2">CCAP 1459/11A</strain>
    </source>
</reference>
<gene>
    <name evidence="1" type="ORF">PA905_17220</name>
</gene>
<proteinExistence type="predicted"/>
<protein>
    <submittedName>
        <fullName evidence="1">Uncharacterized protein</fullName>
    </submittedName>
</protein>
<dbReference type="RefSeq" id="WP_036831746.1">
    <property type="nucleotide sequence ID" value="NZ_BJCD01000038.1"/>
</dbReference>
<dbReference type="InterPro" id="IPR047676">
    <property type="entry name" value="FxLYD_dom"/>
</dbReference>
<organism evidence="1 2">
    <name type="scientific">Planktothrix agardhii CCAP 1459/11A</name>
    <dbReference type="NCBI Taxonomy" id="282420"/>
    <lineage>
        <taxon>Bacteria</taxon>
        <taxon>Bacillati</taxon>
        <taxon>Cyanobacteriota</taxon>
        <taxon>Cyanophyceae</taxon>
        <taxon>Oscillatoriophycideae</taxon>
        <taxon>Oscillatoriales</taxon>
        <taxon>Microcoleaceae</taxon>
        <taxon>Planktothrix</taxon>
    </lineage>
</organism>
<dbReference type="NCBIfam" id="NF038353">
    <property type="entry name" value="FxLYD_dom"/>
    <property type="match status" value="1"/>
</dbReference>
<evidence type="ECO:0000313" key="2">
    <source>
        <dbReference type="Proteomes" id="UP000299794"/>
    </source>
</evidence>
<accession>A0A4P5ZKM8</accession>
<dbReference type="EMBL" id="BJCD01000038">
    <property type="protein sequence ID" value="GDZ93882.1"/>
    <property type="molecule type" value="Genomic_DNA"/>
</dbReference>
<dbReference type="Proteomes" id="UP000299794">
    <property type="component" value="Unassembled WGS sequence"/>
</dbReference>
<sequence length="173" mass="19220">MPLDLPLVLVFVMIAGLTPALKTISNPPISPSDSSQHSPSVILSQNSELTVSDVKLVRFGENPVIRYSIEGKVKNNSSTPMRSLKVIYREYQQQNDQLVEIEAGEATVNPTELKPGETGIFGRVVKNPSEVILIESIVAMGQKKITINQCYADNLERREMCRRQLNPQAVYPL</sequence>
<comment type="caution">
    <text evidence="1">The sequence shown here is derived from an EMBL/GenBank/DDBJ whole genome shotgun (WGS) entry which is preliminary data.</text>
</comment>
<dbReference type="AlphaFoldDB" id="A0A4P5ZKM8"/>
<name>A0A4P5ZKM8_PLAAG</name>